<evidence type="ECO:0000313" key="4">
    <source>
        <dbReference type="Proteomes" id="UP000480804"/>
    </source>
</evidence>
<reference evidence="3" key="3">
    <citation type="submission" date="2020-09" db="EMBL/GenBank/DDBJ databases">
        <authorList>
            <person name="Sun Q."/>
            <person name="Ohkuma M."/>
        </authorList>
    </citation>
    <scope>NUCLEOTIDE SEQUENCE</scope>
    <source>
        <strain evidence="3">JCM 4136</strain>
    </source>
</reference>
<reference evidence="2 4" key="2">
    <citation type="submission" date="2020-02" db="EMBL/GenBank/DDBJ databases">
        <title>Whole genome shotgun sequence of Streptomyces gougerotii NBRC 13043.</title>
        <authorList>
            <person name="Ichikawa N."/>
            <person name="Komaki H."/>
            <person name="Tamura T."/>
        </authorList>
    </citation>
    <scope>NUCLEOTIDE SEQUENCE [LARGE SCALE GENOMIC DNA]</scope>
    <source>
        <strain evidence="2 4">NBRC 13043</strain>
    </source>
</reference>
<accession>A0A8H9HW80</accession>
<organism evidence="3 5">
    <name type="scientific">Streptomyces gougerotii</name>
    <dbReference type="NCBI Taxonomy" id="53448"/>
    <lineage>
        <taxon>Bacteria</taxon>
        <taxon>Bacillati</taxon>
        <taxon>Actinomycetota</taxon>
        <taxon>Actinomycetes</taxon>
        <taxon>Kitasatosporales</taxon>
        <taxon>Streptomycetaceae</taxon>
        <taxon>Streptomyces</taxon>
        <taxon>Streptomyces diastaticus group</taxon>
    </lineage>
</organism>
<dbReference type="Proteomes" id="UP000660975">
    <property type="component" value="Unassembled WGS sequence"/>
</dbReference>
<comment type="caution">
    <text evidence="3">The sequence shown here is derived from an EMBL/GenBank/DDBJ whole genome shotgun (WGS) entry which is preliminary data.</text>
</comment>
<dbReference type="EMBL" id="BLLO01000031">
    <property type="protein sequence ID" value="GFH80974.1"/>
    <property type="molecule type" value="Genomic_DNA"/>
</dbReference>
<evidence type="ECO:0000256" key="1">
    <source>
        <dbReference type="SAM" id="MobiDB-lite"/>
    </source>
</evidence>
<feature type="region of interest" description="Disordered" evidence="1">
    <location>
        <begin position="1"/>
        <end position="41"/>
    </location>
</feature>
<dbReference type="AlphaFoldDB" id="A0A8H9HW80"/>
<evidence type="ECO:0000313" key="3">
    <source>
        <dbReference type="EMBL" id="GGU89801.1"/>
    </source>
</evidence>
<keyword evidence="4" id="KW-1185">Reference proteome</keyword>
<dbReference type="EMBL" id="BMSC01000022">
    <property type="protein sequence ID" value="GGU89801.1"/>
    <property type="molecule type" value="Genomic_DNA"/>
</dbReference>
<protein>
    <submittedName>
        <fullName evidence="3">Uncharacterized protein</fullName>
    </submittedName>
</protein>
<evidence type="ECO:0000313" key="2">
    <source>
        <dbReference type="EMBL" id="GFH80974.1"/>
    </source>
</evidence>
<proteinExistence type="predicted"/>
<dbReference type="Proteomes" id="UP000480804">
    <property type="component" value="Unassembled WGS sequence"/>
</dbReference>
<evidence type="ECO:0000313" key="5">
    <source>
        <dbReference type="Proteomes" id="UP000660975"/>
    </source>
</evidence>
<reference evidence="3" key="1">
    <citation type="journal article" date="2014" name="Int. J. Syst. Evol. Microbiol.">
        <title>Complete genome sequence of Corynebacterium casei LMG S-19264T (=DSM 44701T), isolated from a smear-ripened cheese.</title>
        <authorList>
            <consortium name="US DOE Joint Genome Institute (JGI-PGF)"/>
            <person name="Walter F."/>
            <person name="Albersmeier A."/>
            <person name="Kalinowski J."/>
            <person name="Ruckert C."/>
        </authorList>
    </citation>
    <scope>NUCLEOTIDE SEQUENCE</scope>
    <source>
        <strain evidence="3">JCM 4136</strain>
    </source>
</reference>
<name>A0A8H9HW80_9ACTN</name>
<sequence length="128" mass="13924">MVGRLSSGRQGTSGQGADDTVSSERRGGAGTGAPSGRTVREAAMIRRTGPGGRQFTASFAEFIRHVFHRRFAYRCSEMRARRYSVAIMRGSSAFSRCGTPVTWIFIPQAVGLFLSAISPPTRQPPRDE</sequence>
<gene>
    <name evidence="3" type="ORF">GCM10010227_51070</name>
    <name evidence="2" type="ORF">Sgou_56440</name>
</gene>